<dbReference type="KEGG" id="ssyi:EKG83_15090"/>
<keyword evidence="3" id="KW-0436">Ligase</keyword>
<proteinExistence type="inferred from homology"/>
<dbReference type="Gene3D" id="3.40.50.12780">
    <property type="entry name" value="N-terminal domain of ligase-like"/>
    <property type="match status" value="1"/>
</dbReference>
<dbReference type="Pfam" id="PF00501">
    <property type="entry name" value="AMP-binding"/>
    <property type="match status" value="1"/>
</dbReference>
<dbReference type="RefSeq" id="WP_033433222.1">
    <property type="nucleotide sequence ID" value="NZ_CP034550.1"/>
</dbReference>
<dbReference type="GO" id="GO:0070566">
    <property type="term" value="F:adenylyltransferase activity"/>
    <property type="evidence" value="ECO:0007669"/>
    <property type="project" value="TreeGrafter"/>
</dbReference>
<keyword evidence="4" id="KW-1185">Reference proteome</keyword>
<dbReference type="Gene3D" id="3.30.300.30">
    <property type="match status" value="1"/>
</dbReference>
<evidence type="ECO:0000313" key="3">
    <source>
        <dbReference type="EMBL" id="QFZ18609.1"/>
    </source>
</evidence>
<evidence type="ECO:0000259" key="2">
    <source>
        <dbReference type="Pfam" id="PF00501"/>
    </source>
</evidence>
<dbReference type="OrthoDB" id="3671040at2"/>
<sequence length="547" mass="57638">MADHGRAAVTTLAELLDHLDDERGDAVVAFPETGQRLSHREVPALAWGVADALLRAGVGEGSVVGVLAGTEPDFLPAVFGVWVAGAAVTVVPVPPMPTRPEQVADGLAALVARLDHLVVAEGLLAVAAELAGRRPGLRVVRVRDCAPKPRPACAARPGSTAVVQFTSGSTARPKGVVLTHAAVLACFASTAVASGVRADDVFVSWVPLFHDLGLITVLFGLWSGYELHLFSPWHFVRRPRRVVEHLGAVGGTVFAGPDFAYDRLAEAYGDGVLNGLDLRSWRLALNGGEPVKPGTVDRFSRALAPAGLSDRAVFPVYGMAEATMSVACPRPGGPTRVAWLDREALADRRTALRVPDGAEHGTGLVSVGRPVPGMSLRLVAADGTEVADGQVGEIALRGPALTSGYLDDPEATARAFRDGWLHTGDLGVRLDGELHVAGRLKDMIIVAGRNFYAEDVEDVVRAALPTGRGRCVAFADHERERIVVALETGDPAGAAELSARVRGLVSARLDLGAVDVHAVPRNTLPRTTSGKWQRALTARLFRRLTGA</sequence>
<dbReference type="GO" id="GO:0006633">
    <property type="term" value="P:fatty acid biosynthetic process"/>
    <property type="evidence" value="ECO:0007669"/>
    <property type="project" value="TreeGrafter"/>
</dbReference>
<dbReference type="InterPro" id="IPR000873">
    <property type="entry name" value="AMP-dep_synth/lig_dom"/>
</dbReference>
<accession>A0A5Q0GXA3</accession>
<dbReference type="InterPro" id="IPR042099">
    <property type="entry name" value="ANL_N_sf"/>
</dbReference>
<dbReference type="Proteomes" id="UP000325787">
    <property type="component" value="Chromosome"/>
</dbReference>
<evidence type="ECO:0000313" key="4">
    <source>
        <dbReference type="Proteomes" id="UP000325787"/>
    </source>
</evidence>
<evidence type="ECO:0000256" key="1">
    <source>
        <dbReference type="ARBA" id="ARBA00006432"/>
    </source>
</evidence>
<name>A0A5Q0GXA3_SACSY</name>
<protein>
    <submittedName>
        <fullName evidence="3">Fatty-acid--CoA ligase</fullName>
    </submittedName>
</protein>
<dbReference type="EMBL" id="CP034550">
    <property type="protein sequence ID" value="QFZ18609.1"/>
    <property type="molecule type" value="Genomic_DNA"/>
</dbReference>
<dbReference type="PANTHER" id="PTHR22754:SF32">
    <property type="entry name" value="DISCO-INTERACTING PROTEIN 2"/>
    <property type="match status" value="1"/>
</dbReference>
<comment type="similarity">
    <text evidence="1">Belongs to the ATP-dependent AMP-binding enzyme family.</text>
</comment>
<gene>
    <name evidence="3" type="ORF">EKG83_15090</name>
</gene>
<dbReference type="SUPFAM" id="SSF56801">
    <property type="entry name" value="Acetyl-CoA synthetase-like"/>
    <property type="match status" value="1"/>
</dbReference>
<reference evidence="4" key="1">
    <citation type="journal article" date="2021" name="Curr. Microbiol.">
        <title>Complete genome of nocamycin-producing strain Saccharothrix syringae NRRL B-16468 reveals the biosynthetic potential for secondary metabolites.</title>
        <authorList>
            <person name="Mo X."/>
            <person name="Yang S."/>
        </authorList>
    </citation>
    <scope>NUCLEOTIDE SEQUENCE [LARGE SCALE GENOMIC DNA]</scope>
    <source>
        <strain evidence="4">ATCC 51364 / DSM 43886 / JCM 6844 / KCTC 9398 / NBRC 14523 / NRRL B-16468 / INA 2240</strain>
    </source>
</reference>
<feature type="domain" description="AMP-dependent synthetase/ligase" evidence="2">
    <location>
        <begin position="27"/>
        <end position="406"/>
    </location>
</feature>
<organism evidence="3 4">
    <name type="scientific">Saccharothrix syringae</name>
    <name type="common">Nocardiopsis syringae</name>
    <dbReference type="NCBI Taxonomy" id="103733"/>
    <lineage>
        <taxon>Bacteria</taxon>
        <taxon>Bacillati</taxon>
        <taxon>Actinomycetota</taxon>
        <taxon>Actinomycetes</taxon>
        <taxon>Pseudonocardiales</taxon>
        <taxon>Pseudonocardiaceae</taxon>
        <taxon>Saccharothrix</taxon>
    </lineage>
</organism>
<dbReference type="GO" id="GO:0016874">
    <property type="term" value="F:ligase activity"/>
    <property type="evidence" value="ECO:0007669"/>
    <property type="project" value="UniProtKB-KW"/>
</dbReference>
<dbReference type="InterPro" id="IPR045851">
    <property type="entry name" value="AMP-bd_C_sf"/>
</dbReference>
<dbReference type="AlphaFoldDB" id="A0A5Q0GXA3"/>
<dbReference type="GO" id="GO:0005886">
    <property type="term" value="C:plasma membrane"/>
    <property type="evidence" value="ECO:0007669"/>
    <property type="project" value="TreeGrafter"/>
</dbReference>
<dbReference type="PANTHER" id="PTHR22754">
    <property type="entry name" value="DISCO-INTERACTING PROTEIN 2 DIP2 -RELATED"/>
    <property type="match status" value="1"/>
</dbReference>